<evidence type="ECO:0000313" key="2">
    <source>
        <dbReference type="EMBL" id="KAK9030444.1"/>
    </source>
</evidence>
<gene>
    <name evidence="2" type="ORF">V6N11_031871</name>
</gene>
<evidence type="ECO:0000313" key="3">
    <source>
        <dbReference type="Proteomes" id="UP001396334"/>
    </source>
</evidence>
<dbReference type="Proteomes" id="UP001396334">
    <property type="component" value="Unassembled WGS sequence"/>
</dbReference>
<dbReference type="PANTHER" id="PTHR34724:SF2">
    <property type="entry name" value="OS12G0596101 PROTEIN"/>
    <property type="match status" value="1"/>
</dbReference>
<comment type="caution">
    <text evidence="2">The sequence shown here is derived from an EMBL/GenBank/DDBJ whole genome shotgun (WGS) entry which is preliminary data.</text>
</comment>
<accession>A0ABR2SZQ3</accession>
<organism evidence="2 3">
    <name type="scientific">Hibiscus sabdariffa</name>
    <name type="common">roselle</name>
    <dbReference type="NCBI Taxonomy" id="183260"/>
    <lineage>
        <taxon>Eukaryota</taxon>
        <taxon>Viridiplantae</taxon>
        <taxon>Streptophyta</taxon>
        <taxon>Embryophyta</taxon>
        <taxon>Tracheophyta</taxon>
        <taxon>Spermatophyta</taxon>
        <taxon>Magnoliopsida</taxon>
        <taxon>eudicotyledons</taxon>
        <taxon>Gunneridae</taxon>
        <taxon>Pentapetalae</taxon>
        <taxon>rosids</taxon>
        <taxon>malvids</taxon>
        <taxon>Malvales</taxon>
        <taxon>Malvaceae</taxon>
        <taxon>Malvoideae</taxon>
        <taxon>Hibiscus</taxon>
    </lineage>
</organism>
<evidence type="ECO:0000256" key="1">
    <source>
        <dbReference type="SAM" id="MobiDB-lite"/>
    </source>
</evidence>
<name>A0ABR2SZQ3_9ROSI</name>
<feature type="region of interest" description="Disordered" evidence="1">
    <location>
        <begin position="49"/>
        <end position="69"/>
    </location>
</feature>
<dbReference type="PANTHER" id="PTHR34724">
    <property type="entry name" value="OS12G0596101 PROTEIN"/>
    <property type="match status" value="1"/>
</dbReference>
<protein>
    <submittedName>
        <fullName evidence="2">Uncharacterized protein</fullName>
    </submittedName>
</protein>
<proteinExistence type="predicted"/>
<keyword evidence="3" id="KW-1185">Reference proteome</keyword>
<dbReference type="EMBL" id="JBBPBN010000010">
    <property type="protein sequence ID" value="KAK9030444.1"/>
    <property type="molecule type" value="Genomic_DNA"/>
</dbReference>
<sequence length="117" mass="12855">MCYRVVCKQCGKYSWGGCGRHLSTLYASIDEAKRCMCRSWPGVVAITPSTNNATNTNRAPPTATPAARTEEARLAERWLSVQGRKEKLEQVTHAILSGKARTTFNKRVPVPETDTGG</sequence>
<reference evidence="2 3" key="1">
    <citation type="journal article" date="2024" name="G3 (Bethesda)">
        <title>Genome assembly of Hibiscus sabdariffa L. provides insights into metabolisms of medicinal natural products.</title>
        <authorList>
            <person name="Kim T."/>
        </authorList>
    </citation>
    <scope>NUCLEOTIDE SEQUENCE [LARGE SCALE GENOMIC DNA]</scope>
    <source>
        <strain evidence="2">TK-2024</strain>
        <tissue evidence="2">Old leaves</tissue>
    </source>
</reference>
<feature type="compositionally biased region" description="Low complexity" evidence="1">
    <location>
        <begin position="49"/>
        <end position="67"/>
    </location>
</feature>